<dbReference type="CDD" id="cd12148">
    <property type="entry name" value="fungal_TF_MHR"/>
    <property type="match status" value="1"/>
</dbReference>
<dbReference type="PANTHER" id="PTHR47785">
    <property type="entry name" value="ZN(II)2CYS6 TRANSCRIPTION FACTOR (EUROFUNG)-RELATED-RELATED"/>
    <property type="match status" value="1"/>
</dbReference>
<gene>
    <name evidence="4" type="ORF">D6D19_07347</name>
</gene>
<reference evidence="4 5" key="1">
    <citation type="submission" date="2018-10" db="EMBL/GenBank/DDBJ databases">
        <title>Fifty Aureobasidium pullulans genomes reveal a recombining polyextremotolerant generalist.</title>
        <authorList>
            <person name="Gostincar C."/>
            <person name="Turk M."/>
            <person name="Zajc J."/>
            <person name="Gunde-Cimerman N."/>
        </authorList>
    </citation>
    <scope>NUCLEOTIDE SEQUENCE [LARGE SCALE GENOMIC DNA]</scope>
    <source>
        <strain evidence="4 5">EXF-10659</strain>
    </source>
</reference>
<dbReference type="InterPro" id="IPR036864">
    <property type="entry name" value="Zn2-C6_fun-type_DNA-bd_sf"/>
</dbReference>
<accession>A0A4S8ZY55</accession>
<dbReference type="InterPro" id="IPR001138">
    <property type="entry name" value="Zn2Cys6_DnaBD"/>
</dbReference>
<sequence>MASRHTDNIDNSQNQQSNKRKISRLNPVSTRHSISRKRAVIACQPCRAKKARCDNQRPTCSRCQAQESECVYEDATANASFDRGTLAIINRLDYLIDLAESDQSSQSPLVEGLSTRSWQSTYKDVIDEAAHHNIHNRQLEINARGATHVHPSAHLTASTSDSDTRLSFASCEDILKWPVFGEGQHLENIEALFTDPMLANDVTDNQSMTGGESQPLFVGTQKIVDCEPDLLENDITSLVEYFLVQVHTKNPILDPTSLRKMAANIVQFGLQWDGPTCLVLLTCALAVVSSPFARLSTVTESGVSGGSLEDTSKYGLAESYYDAARKRIGLLGNGSLATECYFWLGVYEMYSLRPFQASISFNRACVTFQISTRRAFKSDEASLVDAHACTSRVTLARLLTCISEISVELQVPSSGLTAQNYTQSFPSPPDNNDDDCSSMVASPTLMCYTSPAPFMERLPQIEASWYYYLADIAARRILQRVMDTFYTETVSSQLGNIPNMFKAAEELSRQIEQWYQNLPAPVKFDYDTPAECELAYHLQARAYELQERTYRPFLFHLLNHNLDVATKDRFKRLAHQHSAVCTKLIRHWDIRHRHHGTWLMVRQSFNAALLLVAAQRSGRSGLTHEQYEEAVNLSMSTIRYWEAEAADLKASRVILESVVSQT</sequence>
<dbReference type="GO" id="GO:0000981">
    <property type="term" value="F:DNA-binding transcription factor activity, RNA polymerase II-specific"/>
    <property type="evidence" value="ECO:0007669"/>
    <property type="project" value="InterPro"/>
</dbReference>
<dbReference type="PROSITE" id="PS50048">
    <property type="entry name" value="ZN2_CY6_FUNGAL_2"/>
    <property type="match status" value="1"/>
</dbReference>
<feature type="domain" description="Zn(2)-C6 fungal-type" evidence="3">
    <location>
        <begin position="42"/>
        <end position="72"/>
    </location>
</feature>
<evidence type="ECO:0000313" key="5">
    <source>
        <dbReference type="Proteomes" id="UP000308802"/>
    </source>
</evidence>
<evidence type="ECO:0000256" key="1">
    <source>
        <dbReference type="ARBA" id="ARBA00023242"/>
    </source>
</evidence>
<evidence type="ECO:0000313" key="4">
    <source>
        <dbReference type="EMBL" id="THW71313.1"/>
    </source>
</evidence>
<organism evidence="4 5">
    <name type="scientific">Aureobasidium pullulans</name>
    <name type="common">Black yeast</name>
    <name type="synonym">Pullularia pullulans</name>
    <dbReference type="NCBI Taxonomy" id="5580"/>
    <lineage>
        <taxon>Eukaryota</taxon>
        <taxon>Fungi</taxon>
        <taxon>Dikarya</taxon>
        <taxon>Ascomycota</taxon>
        <taxon>Pezizomycotina</taxon>
        <taxon>Dothideomycetes</taxon>
        <taxon>Dothideomycetidae</taxon>
        <taxon>Dothideales</taxon>
        <taxon>Saccotheciaceae</taxon>
        <taxon>Aureobasidium</taxon>
    </lineage>
</organism>
<dbReference type="InterPro" id="IPR053181">
    <property type="entry name" value="EcdB-like_regulator"/>
</dbReference>
<dbReference type="SMART" id="SM00066">
    <property type="entry name" value="GAL4"/>
    <property type="match status" value="1"/>
</dbReference>
<dbReference type="AlphaFoldDB" id="A0A4S8ZY55"/>
<dbReference type="EMBL" id="QZAO01000289">
    <property type="protein sequence ID" value="THW71313.1"/>
    <property type="molecule type" value="Genomic_DNA"/>
</dbReference>
<protein>
    <recommendedName>
        <fullName evidence="3">Zn(2)-C6 fungal-type domain-containing protein</fullName>
    </recommendedName>
</protein>
<dbReference type="CDD" id="cd00067">
    <property type="entry name" value="GAL4"/>
    <property type="match status" value="1"/>
</dbReference>
<comment type="caution">
    <text evidence="4">The sequence shown here is derived from an EMBL/GenBank/DDBJ whole genome shotgun (WGS) entry which is preliminary data.</text>
</comment>
<dbReference type="SUPFAM" id="SSF57701">
    <property type="entry name" value="Zn2/Cys6 DNA-binding domain"/>
    <property type="match status" value="1"/>
</dbReference>
<dbReference type="Proteomes" id="UP000308802">
    <property type="component" value="Unassembled WGS sequence"/>
</dbReference>
<evidence type="ECO:0000259" key="3">
    <source>
        <dbReference type="PROSITE" id="PS50048"/>
    </source>
</evidence>
<dbReference type="PANTHER" id="PTHR47785:SF5">
    <property type="entry name" value="ZN(II)2CYS6 TRANSCRIPTION FACTOR (EUROFUNG)"/>
    <property type="match status" value="1"/>
</dbReference>
<evidence type="ECO:0000256" key="2">
    <source>
        <dbReference type="SAM" id="MobiDB-lite"/>
    </source>
</evidence>
<keyword evidence="1" id="KW-0539">Nucleus</keyword>
<feature type="region of interest" description="Disordered" evidence="2">
    <location>
        <begin position="1"/>
        <end position="33"/>
    </location>
</feature>
<proteinExistence type="predicted"/>
<dbReference type="Pfam" id="PF00172">
    <property type="entry name" value="Zn_clus"/>
    <property type="match status" value="1"/>
</dbReference>
<dbReference type="Gene3D" id="4.10.240.10">
    <property type="entry name" value="Zn(2)-C6 fungal-type DNA-binding domain"/>
    <property type="match status" value="1"/>
</dbReference>
<name>A0A4S8ZY55_AURPU</name>
<dbReference type="GO" id="GO:0008270">
    <property type="term" value="F:zinc ion binding"/>
    <property type="evidence" value="ECO:0007669"/>
    <property type="project" value="InterPro"/>
</dbReference>
<dbReference type="PROSITE" id="PS00463">
    <property type="entry name" value="ZN2_CY6_FUNGAL_1"/>
    <property type="match status" value="1"/>
</dbReference>